<gene>
    <name evidence="1" type="ORF">B0T17DRAFT_502374</name>
</gene>
<organism evidence="1 2">
    <name type="scientific">Bombardia bombarda</name>
    <dbReference type="NCBI Taxonomy" id="252184"/>
    <lineage>
        <taxon>Eukaryota</taxon>
        <taxon>Fungi</taxon>
        <taxon>Dikarya</taxon>
        <taxon>Ascomycota</taxon>
        <taxon>Pezizomycotina</taxon>
        <taxon>Sordariomycetes</taxon>
        <taxon>Sordariomycetidae</taxon>
        <taxon>Sordariales</taxon>
        <taxon>Lasiosphaeriaceae</taxon>
        <taxon>Bombardia</taxon>
    </lineage>
</organism>
<protein>
    <submittedName>
        <fullName evidence="1">Uncharacterized protein</fullName>
    </submittedName>
</protein>
<dbReference type="EMBL" id="JAULSR010000001">
    <property type="protein sequence ID" value="KAK0634757.1"/>
    <property type="molecule type" value="Genomic_DNA"/>
</dbReference>
<evidence type="ECO:0000313" key="1">
    <source>
        <dbReference type="EMBL" id="KAK0634757.1"/>
    </source>
</evidence>
<accession>A0AA39XIQ1</accession>
<dbReference type="Proteomes" id="UP001174934">
    <property type="component" value="Unassembled WGS sequence"/>
</dbReference>
<evidence type="ECO:0000313" key="2">
    <source>
        <dbReference type="Proteomes" id="UP001174934"/>
    </source>
</evidence>
<proteinExistence type="predicted"/>
<sequence>MILSPFDFSLLAVDRTVRSVGKTFRGYHVRLNGIIRKVRATGQRDWTSSRLKFSSRDLSGSGLTRLICHSIEHAVSGRQYWGSDNPPADNRILSTSNQRTMGVDSTWVVLDPKSWLDDPDKWEKKLLGAVVRDFYTPTNRKPNDLSEYHENDVTITTHDINDFILSSDASGGTSIEGKLTALLRARVVNTSAAMVDLSAKTVKLRRIDQDEDYWEKLREDPSVQKYLPIWIRRARRGGFPSVCLVVGIAICENVESEWDKTRVAEHKANMEVPLDFVISVAVGSPSRSPQARKSIFALQLRVIEKEGWIGWFGWFGSQTVMGRGPAVEPGHELGEEDEDEEGFEIADLVLHELKDVPVIEADGATEGTEGVTEEK</sequence>
<comment type="caution">
    <text evidence="1">The sequence shown here is derived from an EMBL/GenBank/DDBJ whole genome shotgun (WGS) entry which is preliminary data.</text>
</comment>
<name>A0AA39XIQ1_9PEZI</name>
<keyword evidence="2" id="KW-1185">Reference proteome</keyword>
<reference evidence="1" key="1">
    <citation type="submission" date="2023-06" db="EMBL/GenBank/DDBJ databases">
        <title>Genome-scale phylogeny and comparative genomics of the fungal order Sordariales.</title>
        <authorList>
            <consortium name="Lawrence Berkeley National Laboratory"/>
            <person name="Hensen N."/>
            <person name="Bonometti L."/>
            <person name="Westerberg I."/>
            <person name="Brannstrom I.O."/>
            <person name="Guillou S."/>
            <person name="Cros-Aarteil S."/>
            <person name="Calhoun S."/>
            <person name="Haridas S."/>
            <person name="Kuo A."/>
            <person name="Mondo S."/>
            <person name="Pangilinan J."/>
            <person name="Riley R."/>
            <person name="LaButti K."/>
            <person name="Andreopoulos B."/>
            <person name="Lipzen A."/>
            <person name="Chen C."/>
            <person name="Yanf M."/>
            <person name="Daum C."/>
            <person name="Ng V."/>
            <person name="Clum A."/>
            <person name="Steindorff A."/>
            <person name="Ohm R."/>
            <person name="Martin F."/>
            <person name="Silar P."/>
            <person name="Natvig D."/>
            <person name="Lalanne C."/>
            <person name="Gautier V."/>
            <person name="Ament-velasquez S.L."/>
            <person name="Kruys A."/>
            <person name="Hutchinson M.I."/>
            <person name="Powell A.J."/>
            <person name="Barry K."/>
            <person name="Miller A.N."/>
            <person name="Grigoriev I.V."/>
            <person name="Debuchy R."/>
            <person name="Gladieux P."/>
            <person name="Thoren M.H."/>
            <person name="Johannesson H."/>
        </authorList>
    </citation>
    <scope>NUCLEOTIDE SEQUENCE</scope>
    <source>
        <strain evidence="1">SMH3391-2</strain>
    </source>
</reference>
<dbReference type="AlphaFoldDB" id="A0AA39XIQ1"/>